<dbReference type="AlphaFoldDB" id="A0AAV4WQ78"/>
<reference evidence="2 3" key="1">
    <citation type="submission" date="2021-06" db="EMBL/GenBank/DDBJ databases">
        <title>Caerostris darwini draft genome.</title>
        <authorList>
            <person name="Kono N."/>
            <person name="Arakawa K."/>
        </authorList>
    </citation>
    <scope>NUCLEOTIDE SEQUENCE [LARGE SCALE GENOMIC DNA]</scope>
</reference>
<feature type="compositionally biased region" description="Basic and acidic residues" evidence="1">
    <location>
        <begin position="71"/>
        <end position="80"/>
    </location>
</feature>
<protein>
    <submittedName>
        <fullName evidence="2">Uncharacterized protein</fullName>
    </submittedName>
</protein>
<evidence type="ECO:0000256" key="1">
    <source>
        <dbReference type="SAM" id="MobiDB-lite"/>
    </source>
</evidence>
<evidence type="ECO:0000313" key="2">
    <source>
        <dbReference type="EMBL" id="GIY83703.1"/>
    </source>
</evidence>
<feature type="region of interest" description="Disordered" evidence="1">
    <location>
        <begin position="1"/>
        <end position="20"/>
    </location>
</feature>
<accession>A0AAV4WQ78</accession>
<dbReference type="EMBL" id="BPLQ01014850">
    <property type="protein sequence ID" value="GIY83703.1"/>
    <property type="molecule type" value="Genomic_DNA"/>
</dbReference>
<sequence>MQKSRSNTSSQTSYRRKQTDFFQNKFVSLPHLSSSHRNSNPDRKSRGVGREKKKKKKEERVSCESNRWRGWRKEMSQNPTQRRDWQTILLFRRTNPPKTPLSRLPLQLEEDECHTRLGREWFAPA</sequence>
<feature type="compositionally biased region" description="Polar residues" evidence="1">
    <location>
        <begin position="25"/>
        <end position="38"/>
    </location>
</feature>
<evidence type="ECO:0000313" key="3">
    <source>
        <dbReference type="Proteomes" id="UP001054837"/>
    </source>
</evidence>
<gene>
    <name evidence="2" type="ORF">CDAR_171321</name>
</gene>
<proteinExistence type="predicted"/>
<organism evidence="2 3">
    <name type="scientific">Caerostris darwini</name>
    <dbReference type="NCBI Taxonomy" id="1538125"/>
    <lineage>
        <taxon>Eukaryota</taxon>
        <taxon>Metazoa</taxon>
        <taxon>Ecdysozoa</taxon>
        <taxon>Arthropoda</taxon>
        <taxon>Chelicerata</taxon>
        <taxon>Arachnida</taxon>
        <taxon>Araneae</taxon>
        <taxon>Araneomorphae</taxon>
        <taxon>Entelegynae</taxon>
        <taxon>Araneoidea</taxon>
        <taxon>Araneidae</taxon>
        <taxon>Caerostris</taxon>
    </lineage>
</organism>
<feature type="region of interest" description="Disordered" evidence="1">
    <location>
        <begin position="25"/>
        <end position="80"/>
    </location>
</feature>
<name>A0AAV4WQ78_9ARAC</name>
<feature type="compositionally biased region" description="Polar residues" evidence="1">
    <location>
        <begin position="1"/>
        <end position="13"/>
    </location>
</feature>
<feature type="compositionally biased region" description="Basic and acidic residues" evidence="1">
    <location>
        <begin position="39"/>
        <end position="50"/>
    </location>
</feature>
<dbReference type="Proteomes" id="UP001054837">
    <property type="component" value="Unassembled WGS sequence"/>
</dbReference>
<keyword evidence="3" id="KW-1185">Reference proteome</keyword>
<comment type="caution">
    <text evidence="2">The sequence shown here is derived from an EMBL/GenBank/DDBJ whole genome shotgun (WGS) entry which is preliminary data.</text>
</comment>